<dbReference type="EMBL" id="JBBWRZ010000004">
    <property type="protein sequence ID" value="KAK8237655.1"/>
    <property type="molecule type" value="Genomic_DNA"/>
</dbReference>
<reference evidence="2 3" key="1">
    <citation type="submission" date="2024-04" db="EMBL/GenBank/DDBJ databases">
        <title>Phyllosticta paracitricarpa is synonymous to the EU quarantine fungus P. citricarpa based on phylogenomic analyses.</title>
        <authorList>
            <consortium name="Lawrence Berkeley National Laboratory"/>
            <person name="Van Ingen-Buijs V.A."/>
            <person name="Van Westerhoven A.C."/>
            <person name="Haridas S."/>
            <person name="Skiadas P."/>
            <person name="Martin F."/>
            <person name="Groenewald J.Z."/>
            <person name="Crous P.W."/>
            <person name="Seidl M.F."/>
        </authorList>
    </citation>
    <scope>NUCLEOTIDE SEQUENCE [LARGE SCALE GENOMIC DNA]</scope>
    <source>
        <strain evidence="2 3">CBS 123374</strain>
    </source>
</reference>
<keyword evidence="3" id="KW-1185">Reference proteome</keyword>
<feature type="chain" id="PRO_5046971566" description="Secreted protein" evidence="1">
    <location>
        <begin position="27"/>
        <end position="78"/>
    </location>
</feature>
<evidence type="ECO:0008006" key="4">
    <source>
        <dbReference type="Google" id="ProtNLM"/>
    </source>
</evidence>
<organism evidence="2 3">
    <name type="scientific">Phyllosticta capitalensis</name>
    <dbReference type="NCBI Taxonomy" id="121624"/>
    <lineage>
        <taxon>Eukaryota</taxon>
        <taxon>Fungi</taxon>
        <taxon>Dikarya</taxon>
        <taxon>Ascomycota</taxon>
        <taxon>Pezizomycotina</taxon>
        <taxon>Dothideomycetes</taxon>
        <taxon>Dothideomycetes incertae sedis</taxon>
        <taxon>Botryosphaeriales</taxon>
        <taxon>Phyllostictaceae</taxon>
        <taxon>Phyllosticta</taxon>
    </lineage>
</organism>
<gene>
    <name evidence="2" type="ORF">HDK90DRAFT_481160</name>
</gene>
<keyword evidence="1" id="KW-0732">Signal</keyword>
<evidence type="ECO:0000313" key="3">
    <source>
        <dbReference type="Proteomes" id="UP001492380"/>
    </source>
</evidence>
<sequence>MQSNMNRRRCPAFLVCSLFAFAVGFGHGPFAIQDLVPRVSFCSFCTHCGQDPSGIASRAMWSPSLEPLNYRIPRSLAR</sequence>
<proteinExistence type="predicted"/>
<evidence type="ECO:0000256" key="1">
    <source>
        <dbReference type="SAM" id="SignalP"/>
    </source>
</evidence>
<comment type="caution">
    <text evidence="2">The sequence shown here is derived from an EMBL/GenBank/DDBJ whole genome shotgun (WGS) entry which is preliminary data.</text>
</comment>
<dbReference type="Proteomes" id="UP001492380">
    <property type="component" value="Unassembled WGS sequence"/>
</dbReference>
<accession>A0ABR1YRQ8</accession>
<name>A0ABR1YRQ8_9PEZI</name>
<protein>
    <recommendedName>
        <fullName evidence="4">Secreted protein</fullName>
    </recommendedName>
</protein>
<feature type="signal peptide" evidence="1">
    <location>
        <begin position="1"/>
        <end position="26"/>
    </location>
</feature>
<evidence type="ECO:0000313" key="2">
    <source>
        <dbReference type="EMBL" id="KAK8237655.1"/>
    </source>
</evidence>